<protein>
    <submittedName>
        <fullName evidence="3">MAEBL, putative</fullName>
    </submittedName>
</protein>
<dbReference type="AlphaFoldDB" id="L8JLW1"/>
<feature type="domain" description="Lantibiotic dehydratase N-terminal" evidence="2">
    <location>
        <begin position="141"/>
        <end position="786"/>
    </location>
</feature>
<evidence type="ECO:0000313" key="3">
    <source>
        <dbReference type="EMBL" id="ELR69218.1"/>
    </source>
</evidence>
<evidence type="ECO:0000256" key="1">
    <source>
        <dbReference type="SAM" id="MobiDB-lite"/>
    </source>
</evidence>
<dbReference type="Proteomes" id="UP000011135">
    <property type="component" value="Unassembled WGS sequence"/>
</dbReference>
<dbReference type="EMBL" id="AMZN01000081">
    <property type="protein sequence ID" value="ELR69218.1"/>
    <property type="molecule type" value="Genomic_DNA"/>
</dbReference>
<evidence type="ECO:0000313" key="4">
    <source>
        <dbReference type="Proteomes" id="UP000011135"/>
    </source>
</evidence>
<keyword evidence="4" id="KW-1185">Reference proteome</keyword>
<name>L8JLW1_9BACT</name>
<dbReference type="InterPro" id="IPR006827">
    <property type="entry name" value="Lant_deHydtase_N"/>
</dbReference>
<dbReference type="STRING" id="1237149.C900_05289"/>
<organism evidence="3 4">
    <name type="scientific">Fulvivirga imtechensis AK7</name>
    <dbReference type="NCBI Taxonomy" id="1237149"/>
    <lineage>
        <taxon>Bacteria</taxon>
        <taxon>Pseudomonadati</taxon>
        <taxon>Bacteroidota</taxon>
        <taxon>Cytophagia</taxon>
        <taxon>Cytophagales</taxon>
        <taxon>Fulvivirgaceae</taxon>
        <taxon>Fulvivirga</taxon>
    </lineage>
</organism>
<dbReference type="Pfam" id="PF04738">
    <property type="entry name" value="Lant_dehydr_N"/>
    <property type="match status" value="1"/>
</dbReference>
<evidence type="ECO:0000259" key="2">
    <source>
        <dbReference type="Pfam" id="PF04738"/>
    </source>
</evidence>
<dbReference type="eggNOG" id="ENOG502Z8P5">
    <property type="taxonomic scope" value="Bacteria"/>
</dbReference>
<feature type="compositionally biased region" description="Basic and acidic residues" evidence="1">
    <location>
        <begin position="558"/>
        <end position="602"/>
    </location>
</feature>
<comment type="caution">
    <text evidence="3">The sequence shown here is derived from an EMBL/GenBank/DDBJ whole genome shotgun (WGS) entry which is preliminary data.</text>
</comment>
<gene>
    <name evidence="3" type="ORF">C900_05289</name>
</gene>
<feature type="region of interest" description="Disordered" evidence="1">
    <location>
        <begin position="831"/>
        <end position="851"/>
    </location>
</feature>
<feature type="region of interest" description="Disordered" evidence="1">
    <location>
        <begin position="433"/>
        <end position="472"/>
    </location>
</feature>
<reference evidence="3 4" key="1">
    <citation type="submission" date="2012-12" db="EMBL/GenBank/DDBJ databases">
        <title>Genome assembly of Fulvivirga imtechensis AK7.</title>
        <authorList>
            <person name="Nupur N."/>
            <person name="Khatri I."/>
            <person name="Kumar R."/>
            <person name="Subramanian S."/>
            <person name="Pinnaka A."/>
        </authorList>
    </citation>
    <scope>NUCLEOTIDE SEQUENCE [LARGE SCALE GENOMIC DNA]</scope>
    <source>
        <strain evidence="3 4">AK7</strain>
    </source>
</reference>
<feature type="region of interest" description="Disordered" evidence="1">
    <location>
        <begin position="558"/>
        <end position="606"/>
    </location>
</feature>
<proteinExistence type="predicted"/>
<sequence>MELFPYTLIRLGGDTYEQWSALHFPKSNSIVEEIFELRSEQQQKKELLCDELFNFISGSDDPNVQNVVQNLRRDIFNERKLKNSKVAKTLEVVPESLKASLEEYLSLVKKLKEKEQSGEDLYIAELNNGRIILKDIVDTEHLKKGLILSSRTLLNRLDSFKERPVDQFRKKEYQVEQSLLQYLTRMYAKTSPFSTFTNLSIGRIEENVEGGIHITSLNAREQVKGHMRLNNYLLKYLVDLLRNYKPAYMLFPLRCNPTLQNRGDHFLYLTNNNNIESFQRIPYNPVVEHIAGLVQEQADGIRFQQLVEALQNDIDASAEELENYVQQLIGYGLLEYHLGVSGVDPDWDIRLIEALSTLVENNVEHIDELIQKLRDIRELGDRYAGSAVEERKTILQQAYDTFREICMKIHEEAGLPADERKTEQERLEEWRAKREEEKKKQKEENKDGDEKKEEEAKEEEKEDEEVTFKHETSTMFTFKPEQMFYEDTTREVKARLDKQEMEHVIESLYELLHEMRLFQGNQDEKDKMKAYFLKKYGGNEAIDLLTFYEDYFREYKKPEKEQEERRKKQAREQRELKEKEAKAKEGESDNSKDNAEAQKQTEDEISVLPEIKQRNELVEKWKKALVDELKTITEWNEDELKIELEPVKKANSEVGVGSGVDHTNSYGSFLQFFHEEGKLKAVVNSTFPGYGKMISRFLHIFDKEVTEQTRSWNIEQSNGETIFVEDCDASYFNANLHPTLMPYEIWMPGGHNSLPADKQIPITDFEIIYDQEEGALNLHQKSTGKKAHVFDLGFQGHQGRSQLFQLLEKFTKAEYLFTQPLTNAINQLNAPEQDEKKKVNDADKQKEAQNSTPTINVLPRIVYKDLLVLQRKSWFVPKPLLPQRDPNDSDWQYFKKVNLWRKENKMPDEVFVFVNPSRWGMENLDQEKLKKLTRDDYKPQYIDFTNPLLVNLLEKLIDRVPLSMKVVEMLPSSNQMLKVDDSRYVSEFVVQWYNKNQQ</sequence>
<dbReference type="PATRIC" id="fig|1237149.3.peg.4670"/>
<feature type="compositionally biased region" description="Basic and acidic residues" evidence="1">
    <location>
        <begin position="833"/>
        <end position="847"/>
    </location>
</feature>
<feature type="compositionally biased region" description="Basic and acidic residues" evidence="1">
    <location>
        <begin position="433"/>
        <end position="459"/>
    </location>
</feature>
<accession>L8JLW1</accession>